<dbReference type="EMBL" id="MHOL01000004">
    <property type="protein sequence ID" value="OGZ63259.1"/>
    <property type="molecule type" value="Genomic_DNA"/>
</dbReference>
<keyword evidence="1" id="KW-1277">Toxin-antitoxin system</keyword>
<dbReference type="InterPro" id="IPR007712">
    <property type="entry name" value="RelE/ParE_toxin"/>
</dbReference>
<dbReference type="AlphaFoldDB" id="A0A1G2HLG8"/>
<evidence type="ECO:0000313" key="2">
    <source>
        <dbReference type="EMBL" id="OGZ63259.1"/>
    </source>
</evidence>
<comment type="caution">
    <text evidence="2">The sequence shown here is derived from an EMBL/GenBank/DDBJ whole genome shotgun (WGS) entry which is preliminary data.</text>
</comment>
<dbReference type="Proteomes" id="UP000178991">
    <property type="component" value="Unassembled WGS sequence"/>
</dbReference>
<evidence type="ECO:0000313" key="3">
    <source>
        <dbReference type="Proteomes" id="UP000178991"/>
    </source>
</evidence>
<dbReference type="InterPro" id="IPR035093">
    <property type="entry name" value="RelE/ParE_toxin_dom_sf"/>
</dbReference>
<dbReference type="NCBIfam" id="TIGR02385">
    <property type="entry name" value="RelE_StbE"/>
    <property type="match status" value="1"/>
</dbReference>
<dbReference type="SUPFAM" id="SSF143011">
    <property type="entry name" value="RelE-like"/>
    <property type="match status" value="1"/>
</dbReference>
<gene>
    <name evidence="2" type="ORF">A2639_02340</name>
</gene>
<dbReference type="Pfam" id="PF15738">
    <property type="entry name" value="YafQ_toxin"/>
    <property type="match status" value="1"/>
</dbReference>
<accession>A0A1G2HLG8</accession>
<evidence type="ECO:0008006" key="4">
    <source>
        <dbReference type="Google" id="ProtNLM"/>
    </source>
</evidence>
<dbReference type="InterPro" id="IPR004386">
    <property type="entry name" value="Toxin_YafQ-like"/>
</dbReference>
<sequence length="81" mass="9491">MKILTHKKFDKAFKKAPDSLRKNFAKQIELLKNSPTDKRLNNHVLSGKYLGCKSIDISGDWRVIYEQIDQVTIRLLVIWHP</sequence>
<proteinExistence type="predicted"/>
<organism evidence="2 3">
    <name type="scientific">Candidatus Staskawiczbacteria bacterium RIFCSPHIGHO2_01_FULL_34_27</name>
    <dbReference type="NCBI Taxonomy" id="1802199"/>
    <lineage>
        <taxon>Bacteria</taxon>
        <taxon>Candidatus Staskawicziibacteriota</taxon>
    </lineage>
</organism>
<reference evidence="2 3" key="1">
    <citation type="journal article" date="2016" name="Nat. Commun.">
        <title>Thousands of microbial genomes shed light on interconnected biogeochemical processes in an aquifer system.</title>
        <authorList>
            <person name="Anantharaman K."/>
            <person name="Brown C.T."/>
            <person name="Hug L.A."/>
            <person name="Sharon I."/>
            <person name="Castelle C.J."/>
            <person name="Probst A.J."/>
            <person name="Thomas B.C."/>
            <person name="Singh A."/>
            <person name="Wilkins M.J."/>
            <person name="Karaoz U."/>
            <person name="Brodie E.L."/>
            <person name="Williams K.H."/>
            <person name="Hubbard S.S."/>
            <person name="Banfield J.F."/>
        </authorList>
    </citation>
    <scope>NUCLEOTIDE SEQUENCE [LARGE SCALE GENOMIC DNA]</scope>
</reference>
<dbReference type="Gene3D" id="3.30.2310.20">
    <property type="entry name" value="RelE-like"/>
    <property type="match status" value="1"/>
</dbReference>
<protein>
    <recommendedName>
        <fullName evidence="4">Plasmid stabilization protein</fullName>
    </recommendedName>
</protein>
<name>A0A1G2HLG8_9BACT</name>
<evidence type="ECO:0000256" key="1">
    <source>
        <dbReference type="ARBA" id="ARBA00022649"/>
    </source>
</evidence>